<gene>
    <name evidence="3" type="ORF">JCGZ_20351</name>
</gene>
<feature type="transmembrane region" description="Helical" evidence="2">
    <location>
        <begin position="202"/>
        <end position="227"/>
    </location>
</feature>
<evidence type="ECO:0000313" key="4">
    <source>
        <dbReference type="Proteomes" id="UP000027138"/>
    </source>
</evidence>
<dbReference type="OrthoDB" id="198474at2759"/>
<keyword evidence="2" id="KW-0472">Membrane</keyword>
<sequence>MATINNPTSLSRPITKSLLTKPFRITTPTCPKLFRTATNSLHKPLLIKCSSNSSPEKETGNNLKDKLSGFVDKQVEELLNRDENKLLLDGLEKASERVEKAKRELAEIERQELEAKQLRDFVNQLETRASEIADCQQEILAAKAKVEEAEQSLSVSTDGDILGPEGINKNEERWESVKAASISAIVGTIAGLPFSFTQVSSIAQLILPSATTFISCALFGVTFRYAVRRDLDNFQLKSGTFAAFGLVKGLATLAGGPPLELNPESFFSHAFDGAVYVSENLLIFAFAAVSLDFCFKMRLLSPFPMKRTDS</sequence>
<dbReference type="PANTHER" id="PTHR36383">
    <property type="entry name" value="OS09G0529350 PROTEIN"/>
    <property type="match status" value="1"/>
</dbReference>
<reference evidence="3 4" key="1">
    <citation type="journal article" date="2014" name="PLoS ONE">
        <title>Global Analysis of Gene Expression Profiles in Physic Nut (Jatropha curcas L.) Seedlings Exposed to Salt Stress.</title>
        <authorList>
            <person name="Zhang L."/>
            <person name="Zhang C."/>
            <person name="Wu P."/>
            <person name="Chen Y."/>
            <person name="Li M."/>
            <person name="Jiang H."/>
            <person name="Wu G."/>
        </authorList>
    </citation>
    <scope>NUCLEOTIDE SEQUENCE [LARGE SCALE GENOMIC DNA]</scope>
    <source>
        <strain evidence="4">cv. GZQX0401</strain>
        <tissue evidence="3">Young leaves</tissue>
    </source>
</reference>
<evidence type="ECO:0008006" key="5">
    <source>
        <dbReference type="Google" id="ProtNLM"/>
    </source>
</evidence>
<accession>A0A067JYX3</accession>
<keyword evidence="1" id="KW-0175">Coiled coil</keyword>
<proteinExistence type="predicted"/>
<keyword evidence="4" id="KW-1185">Reference proteome</keyword>
<dbReference type="AlphaFoldDB" id="A0A067JYX3"/>
<keyword evidence="2" id="KW-0812">Transmembrane</keyword>
<dbReference type="STRING" id="180498.A0A067JYX3"/>
<feature type="coiled-coil region" evidence="1">
    <location>
        <begin position="84"/>
        <end position="152"/>
    </location>
</feature>
<organism evidence="3 4">
    <name type="scientific">Jatropha curcas</name>
    <name type="common">Barbados nut</name>
    <dbReference type="NCBI Taxonomy" id="180498"/>
    <lineage>
        <taxon>Eukaryota</taxon>
        <taxon>Viridiplantae</taxon>
        <taxon>Streptophyta</taxon>
        <taxon>Embryophyta</taxon>
        <taxon>Tracheophyta</taxon>
        <taxon>Spermatophyta</taxon>
        <taxon>Magnoliopsida</taxon>
        <taxon>eudicotyledons</taxon>
        <taxon>Gunneridae</taxon>
        <taxon>Pentapetalae</taxon>
        <taxon>rosids</taxon>
        <taxon>fabids</taxon>
        <taxon>Malpighiales</taxon>
        <taxon>Euphorbiaceae</taxon>
        <taxon>Crotonoideae</taxon>
        <taxon>Jatropheae</taxon>
        <taxon>Jatropha</taxon>
    </lineage>
</organism>
<dbReference type="PANTHER" id="PTHR36383:SF1">
    <property type="entry name" value="PROTEIN, PUTATIVE-RELATED"/>
    <property type="match status" value="1"/>
</dbReference>
<evidence type="ECO:0000256" key="1">
    <source>
        <dbReference type="SAM" id="Coils"/>
    </source>
</evidence>
<dbReference type="EMBL" id="KK914993">
    <property type="protein sequence ID" value="KDP25195.1"/>
    <property type="molecule type" value="Genomic_DNA"/>
</dbReference>
<feature type="transmembrane region" description="Helical" evidence="2">
    <location>
        <begin position="239"/>
        <end position="256"/>
    </location>
</feature>
<feature type="transmembrane region" description="Helical" evidence="2">
    <location>
        <begin position="276"/>
        <end position="295"/>
    </location>
</feature>
<evidence type="ECO:0000256" key="2">
    <source>
        <dbReference type="SAM" id="Phobius"/>
    </source>
</evidence>
<keyword evidence="2" id="KW-1133">Transmembrane helix</keyword>
<protein>
    <recommendedName>
        <fullName evidence="5">Homer protein</fullName>
    </recommendedName>
</protein>
<evidence type="ECO:0000313" key="3">
    <source>
        <dbReference type="EMBL" id="KDP25195.1"/>
    </source>
</evidence>
<name>A0A067JYX3_JATCU</name>
<dbReference type="Proteomes" id="UP000027138">
    <property type="component" value="Unassembled WGS sequence"/>
</dbReference>